<dbReference type="EMBL" id="JACIJB010000001">
    <property type="protein sequence ID" value="MBB5659312.1"/>
    <property type="molecule type" value="Genomic_DNA"/>
</dbReference>
<reference evidence="1 2" key="1">
    <citation type="submission" date="2020-08" db="EMBL/GenBank/DDBJ databases">
        <title>Genomic Encyclopedia of Type Strains, Phase IV (KMG-IV): sequencing the most valuable type-strain genomes for metagenomic binning, comparative biology and taxonomic classification.</title>
        <authorList>
            <person name="Goeker M."/>
        </authorList>
    </citation>
    <scope>NUCLEOTIDE SEQUENCE [LARGE SCALE GENOMIC DNA]</scope>
    <source>
        <strain evidence="1 2">DSM 24448</strain>
    </source>
</reference>
<protein>
    <submittedName>
        <fullName evidence="1">Uncharacterized protein</fullName>
    </submittedName>
</protein>
<evidence type="ECO:0000313" key="2">
    <source>
        <dbReference type="Proteomes" id="UP000548978"/>
    </source>
</evidence>
<name>A0A7W9A150_9CAUL</name>
<evidence type="ECO:0000313" key="1">
    <source>
        <dbReference type="EMBL" id="MBB5659312.1"/>
    </source>
</evidence>
<comment type="caution">
    <text evidence="1">The sequence shown here is derived from an EMBL/GenBank/DDBJ whole genome shotgun (WGS) entry which is preliminary data.</text>
</comment>
<organism evidence="1 2">
    <name type="scientific">Brevundimonas halotolerans</name>
    <dbReference type="NCBI Taxonomy" id="69670"/>
    <lineage>
        <taxon>Bacteria</taxon>
        <taxon>Pseudomonadati</taxon>
        <taxon>Pseudomonadota</taxon>
        <taxon>Alphaproteobacteria</taxon>
        <taxon>Caulobacterales</taxon>
        <taxon>Caulobacteraceae</taxon>
        <taxon>Brevundimonas</taxon>
    </lineage>
</organism>
<dbReference type="OrthoDB" id="7205828at2"/>
<dbReference type="Proteomes" id="UP000548978">
    <property type="component" value="Unassembled WGS sequence"/>
</dbReference>
<dbReference type="AlphaFoldDB" id="A0A7W9A150"/>
<dbReference type="RefSeq" id="WP_123286332.1">
    <property type="nucleotide sequence ID" value="NZ_JACIJB010000001.1"/>
</dbReference>
<proteinExistence type="predicted"/>
<keyword evidence="2" id="KW-1185">Reference proteome</keyword>
<gene>
    <name evidence="1" type="ORF">FHS65_000030</name>
</gene>
<sequence>MTFRSTTLERAYELAREGRCRTVGDIKIQLKLEGYERIRESLYGGTLNAALRDLCREHYAPAEGHVEP</sequence>
<accession>A0A7W9A150</accession>